<reference evidence="1" key="1">
    <citation type="submission" date="2020-04" db="EMBL/GenBank/DDBJ databases">
        <authorList>
            <person name="Chiriac C."/>
            <person name="Salcher M."/>
            <person name="Ghai R."/>
            <person name="Kavagutti S V."/>
        </authorList>
    </citation>
    <scope>NUCLEOTIDE SEQUENCE</scope>
</reference>
<accession>A0A6J5LLM0</accession>
<organism evidence="1">
    <name type="scientific">uncultured Caudovirales phage</name>
    <dbReference type="NCBI Taxonomy" id="2100421"/>
    <lineage>
        <taxon>Viruses</taxon>
        <taxon>Duplodnaviria</taxon>
        <taxon>Heunggongvirae</taxon>
        <taxon>Uroviricota</taxon>
        <taxon>Caudoviricetes</taxon>
        <taxon>Peduoviridae</taxon>
        <taxon>Maltschvirus</taxon>
        <taxon>Maltschvirus maltsch</taxon>
    </lineage>
</organism>
<proteinExistence type="predicted"/>
<dbReference type="EMBL" id="LR796294">
    <property type="protein sequence ID" value="CAB4135165.1"/>
    <property type="molecule type" value="Genomic_DNA"/>
</dbReference>
<gene>
    <name evidence="1" type="ORF">UFOVP276_121</name>
</gene>
<evidence type="ECO:0000313" key="1">
    <source>
        <dbReference type="EMBL" id="CAB4135165.1"/>
    </source>
</evidence>
<name>A0A6J5LLM0_9CAUD</name>
<sequence>MYQGFLVPKASTSKYGYALGGKSDTGGLTTTRADRITFSTGVTAVNTASSLSLTRYGAAGISDGSTYGYALGGATGGVSGYDETTRADRLTFSSGVTAQNTASKLSYARSSLSGISDGSVYGYALGGEFTGGFTALADRLTFSSGVTAANTVSNLSSNRSSVAGLSDGSTYGYASGGSNYTYATNRLTFSTGVTATNTVSALSTGRSGAAGISDGSTYGYVLGGYTGGAGPGVYADRLTFSTGVTAQNTASRLSVGRYYLPGLSDGTKYGYALGGYSSDYSAVTDRLTFSTGATAANTASNLSLARHSAAGFSDNTA</sequence>
<protein>
    <submittedName>
        <fullName evidence="1">Uncharacterized protein</fullName>
    </submittedName>
</protein>